<evidence type="ECO:0000313" key="7">
    <source>
        <dbReference type="EMBL" id="KAK1405469.1"/>
    </source>
</evidence>
<name>A0AAD8ND53_9APIA</name>
<reference evidence="7" key="2">
    <citation type="submission" date="2023-05" db="EMBL/GenBank/DDBJ databases">
        <authorList>
            <person name="Schelkunov M.I."/>
        </authorList>
    </citation>
    <scope>NUCLEOTIDE SEQUENCE</scope>
    <source>
        <strain evidence="7">Hsosn_3</strain>
        <tissue evidence="7">Leaf</tissue>
    </source>
</reference>
<comment type="catalytic activity">
    <reaction evidence="1 5">
        <text>[protein]-peptidylproline (omega=180) = [protein]-peptidylproline (omega=0)</text>
        <dbReference type="Rhea" id="RHEA:16237"/>
        <dbReference type="Rhea" id="RHEA-COMP:10747"/>
        <dbReference type="Rhea" id="RHEA-COMP:10748"/>
        <dbReference type="ChEBI" id="CHEBI:83833"/>
        <dbReference type="ChEBI" id="CHEBI:83834"/>
        <dbReference type="EC" id="5.2.1.8"/>
    </reaction>
</comment>
<dbReference type="Pfam" id="PF00254">
    <property type="entry name" value="FKBP_C"/>
    <property type="match status" value="1"/>
</dbReference>
<dbReference type="EC" id="5.2.1.8" evidence="2 5"/>
<dbReference type="EMBL" id="JAUIZM010000001">
    <property type="protein sequence ID" value="KAK1405469.1"/>
    <property type="molecule type" value="Genomic_DNA"/>
</dbReference>
<dbReference type="PROSITE" id="PS50059">
    <property type="entry name" value="FKBP_PPIASE"/>
    <property type="match status" value="1"/>
</dbReference>
<evidence type="ECO:0000259" key="6">
    <source>
        <dbReference type="PROSITE" id="PS50059"/>
    </source>
</evidence>
<evidence type="ECO:0000256" key="5">
    <source>
        <dbReference type="PROSITE-ProRule" id="PRU00277"/>
    </source>
</evidence>
<dbReference type="SUPFAM" id="SSF54534">
    <property type="entry name" value="FKBP-like"/>
    <property type="match status" value="1"/>
</dbReference>
<evidence type="ECO:0000313" key="8">
    <source>
        <dbReference type="Proteomes" id="UP001237642"/>
    </source>
</evidence>
<comment type="caution">
    <text evidence="7">The sequence shown here is derived from an EMBL/GenBank/DDBJ whole genome shotgun (WGS) entry which is preliminary data.</text>
</comment>
<keyword evidence="3 5" id="KW-0697">Rotamase</keyword>
<reference evidence="7" key="1">
    <citation type="submission" date="2023-02" db="EMBL/GenBank/DDBJ databases">
        <title>Genome of toxic invasive species Heracleum sosnowskyi carries increased number of genes despite the absence of recent whole-genome duplications.</title>
        <authorList>
            <person name="Schelkunov M."/>
            <person name="Shtratnikova V."/>
            <person name="Makarenko M."/>
            <person name="Klepikova A."/>
            <person name="Omelchenko D."/>
            <person name="Novikova G."/>
            <person name="Obukhova E."/>
            <person name="Bogdanov V."/>
            <person name="Penin A."/>
            <person name="Logacheva M."/>
        </authorList>
    </citation>
    <scope>NUCLEOTIDE SEQUENCE</scope>
    <source>
        <strain evidence="7">Hsosn_3</strain>
        <tissue evidence="7">Leaf</tissue>
    </source>
</reference>
<evidence type="ECO:0000256" key="2">
    <source>
        <dbReference type="ARBA" id="ARBA00013194"/>
    </source>
</evidence>
<dbReference type="PANTHER" id="PTHR43811">
    <property type="entry name" value="FKBP-TYPE PEPTIDYL-PROLYL CIS-TRANS ISOMERASE FKPA"/>
    <property type="match status" value="1"/>
</dbReference>
<feature type="domain" description="PPIase FKBP-type" evidence="6">
    <location>
        <begin position="186"/>
        <end position="269"/>
    </location>
</feature>
<protein>
    <recommendedName>
        <fullName evidence="2 5">peptidylprolyl isomerase</fullName>
        <ecNumber evidence="2 5">5.2.1.8</ecNumber>
    </recommendedName>
</protein>
<dbReference type="GO" id="GO:0003755">
    <property type="term" value="F:peptidyl-prolyl cis-trans isomerase activity"/>
    <property type="evidence" value="ECO:0007669"/>
    <property type="project" value="UniProtKB-KW"/>
</dbReference>
<dbReference type="InterPro" id="IPR046357">
    <property type="entry name" value="PPIase_dom_sf"/>
</dbReference>
<keyword evidence="8" id="KW-1185">Reference proteome</keyword>
<evidence type="ECO:0000256" key="3">
    <source>
        <dbReference type="ARBA" id="ARBA00023110"/>
    </source>
</evidence>
<evidence type="ECO:0000256" key="1">
    <source>
        <dbReference type="ARBA" id="ARBA00000971"/>
    </source>
</evidence>
<keyword evidence="4 5" id="KW-0413">Isomerase</keyword>
<evidence type="ECO:0000256" key="4">
    <source>
        <dbReference type="ARBA" id="ARBA00023235"/>
    </source>
</evidence>
<sequence>MSLFLLHTTDSEFALFDCYGLFKMRENDFSNYVNDRTRFRKIVALVGFYKFEESEAPTQIEALSQGRMTAELERFLLINLRDIIEPEKKPKFSVGVADTNLGSCISRATNIPCICDPIVRQLLGGVSLHFNALTQFPEPCNLDDAPSPGQRLKNVERGPLLRYKFNGCMVEDLEKGQTEKYAVALMNKVAIHYTVKRRKDDMMLLDTTLGDPFRFRLGEAKAIKALDLGICGMFLHGKRRFTVPPSMGYETKSGRGTQGTIDVWTTLVLIEFWM</sequence>
<dbReference type="PANTHER" id="PTHR43811:SF48">
    <property type="entry name" value="PEPTIDYL-PROLYL CIS-TRANS ISOMERASE FKBP43"/>
    <property type="match status" value="1"/>
</dbReference>
<dbReference type="Gene3D" id="3.10.50.40">
    <property type="match status" value="1"/>
</dbReference>
<organism evidence="7 8">
    <name type="scientific">Heracleum sosnowskyi</name>
    <dbReference type="NCBI Taxonomy" id="360622"/>
    <lineage>
        <taxon>Eukaryota</taxon>
        <taxon>Viridiplantae</taxon>
        <taxon>Streptophyta</taxon>
        <taxon>Embryophyta</taxon>
        <taxon>Tracheophyta</taxon>
        <taxon>Spermatophyta</taxon>
        <taxon>Magnoliopsida</taxon>
        <taxon>eudicotyledons</taxon>
        <taxon>Gunneridae</taxon>
        <taxon>Pentapetalae</taxon>
        <taxon>asterids</taxon>
        <taxon>campanulids</taxon>
        <taxon>Apiales</taxon>
        <taxon>Apiaceae</taxon>
        <taxon>Apioideae</taxon>
        <taxon>apioid superclade</taxon>
        <taxon>Tordylieae</taxon>
        <taxon>Tordyliinae</taxon>
        <taxon>Heracleum</taxon>
    </lineage>
</organism>
<dbReference type="AlphaFoldDB" id="A0AAD8ND53"/>
<gene>
    <name evidence="7" type="ORF">POM88_005074</name>
</gene>
<dbReference type="InterPro" id="IPR001179">
    <property type="entry name" value="PPIase_FKBP_dom"/>
</dbReference>
<accession>A0AAD8ND53</accession>
<dbReference type="Proteomes" id="UP001237642">
    <property type="component" value="Unassembled WGS sequence"/>
</dbReference>
<proteinExistence type="predicted"/>